<gene>
    <name evidence="2" type="ORF">UY3_03419</name>
</gene>
<organism evidence="2 3">
    <name type="scientific">Chelonia mydas</name>
    <name type="common">Green sea-turtle</name>
    <name type="synonym">Chelonia agassizi</name>
    <dbReference type="NCBI Taxonomy" id="8469"/>
    <lineage>
        <taxon>Eukaryota</taxon>
        <taxon>Metazoa</taxon>
        <taxon>Chordata</taxon>
        <taxon>Craniata</taxon>
        <taxon>Vertebrata</taxon>
        <taxon>Euteleostomi</taxon>
        <taxon>Archelosauria</taxon>
        <taxon>Testudinata</taxon>
        <taxon>Testudines</taxon>
        <taxon>Cryptodira</taxon>
        <taxon>Durocryptodira</taxon>
        <taxon>Americhelydia</taxon>
        <taxon>Chelonioidea</taxon>
        <taxon>Cheloniidae</taxon>
        <taxon>Chelonia</taxon>
    </lineage>
</organism>
<sequence length="97" mass="10419">MGCSSSTQTQTEDSNRPAAKPSDTNGLQKCGTANCGQWELRSAESVDAAGSDSEEPNFEKSLVILDASIFGVQLETPLKRPYLQKVVVTPFLKTTPL</sequence>
<evidence type="ECO:0000256" key="1">
    <source>
        <dbReference type="SAM" id="MobiDB-lite"/>
    </source>
</evidence>
<reference evidence="3" key="1">
    <citation type="journal article" date="2013" name="Nat. Genet.">
        <title>The draft genomes of soft-shell turtle and green sea turtle yield insights into the development and evolution of the turtle-specific body plan.</title>
        <authorList>
            <person name="Wang Z."/>
            <person name="Pascual-Anaya J."/>
            <person name="Zadissa A."/>
            <person name="Li W."/>
            <person name="Niimura Y."/>
            <person name="Huang Z."/>
            <person name="Li C."/>
            <person name="White S."/>
            <person name="Xiong Z."/>
            <person name="Fang D."/>
            <person name="Wang B."/>
            <person name="Ming Y."/>
            <person name="Chen Y."/>
            <person name="Zheng Y."/>
            <person name="Kuraku S."/>
            <person name="Pignatelli M."/>
            <person name="Herrero J."/>
            <person name="Beal K."/>
            <person name="Nozawa M."/>
            <person name="Li Q."/>
            <person name="Wang J."/>
            <person name="Zhang H."/>
            <person name="Yu L."/>
            <person name="Shigenobu S."/>
            <person name="Wang J."/>
            <person name="Liu J."/>
            <person name="Flicek P."/>
            <person name="Searle S."/>
            <person name="Wang J."/>
            <person name="Kuratani S."/>
            <person name="Yin Y."/>
            <person name="Aken B."/>
            <person name="Zhang G."/>
            <person name="Irie N."/>
        </authorList>
    </citation>
    <scope>NUCLEOTIDE SEQUENCE [LARGE SCALE GENOMIC DNA]</scope>
</reference>
<dbReference type="AlphaFoldDB" id="M7CEV6"/>
<feature type="region of interest" description="Disordered" evidence="1">
    <location>
        <begin position="1"/>
        <end position="30"/>
    </location>
</feature>
<keyword evidence="3" id="KW-1185">Reference proteome</keyword>
<evidence type="ECO:0000313" key="2">
    <source>
        <dbReference type="EMBL" id="EMP39367.1"/>
    </source>
</evidence>
<dbReference type="Proteomes" id="UP000031443">
    <property type="component" value="Unassembled WGS sequence"/>
</dbReference>
<feature type="compositionally biased region" description="Polar residues" evidence="1">
    <location>
        <begin position="1"/>
        <end position="12"/>
    </location>
</feature>
<evidence type="ECO:0000313" key="3">
    <source>
        <dbReference type="Proteomes" id="UP000031443"/>
    </source>
</evidence>
<accession>M7CEV6</accession>
<proteinExistence type="predicted"/>
<protein>
    <submittedName>
        <fullName evidence="2">Uncharacterized protein</fullName>
    </submittedName>
</protein>
<name>M7CEV6_CHEMY</name>
<dbReference type="EMBL" id="KB516917">
    <property type="protein sequence ID" value="EMP39367.1"/>
    <property type="molecule type" value="Genomic_DNA"/>
</dbReference>